<evidence type="ECO:0000313" key="4">
    <source>
        <dbReference type="Proteomes" id="UP000468735"/>
    </source>
</evidence>
<dbReference type="AlphaFoldDB" id="A0A6H9YTD1"/>
<protein>
    <submittedName>
        <fullName evidence="3">Bifunctional DNA primase/polymerase</fullName>
    </submittedName>
</protein>
<reference evidence="3 4" key="1">
    <citation type="submission" date="2019-09" db="EMBL/GenBank/DDBJ databases">
        <title>Actinomadura physcomitrii sp. nov., a novel actinomycete isolated from moss [Physcomitrium sphaericum (Ludw) Fuernr].</title>
        <authorList>
            <person name="Zhuang X."/>
            <person name="Liu C."/>
        </authorList>
    </citation>
    <scope>NUCLEOTIDE SEQUENCE [LARGE SCALE GENOMIC DNA]</scope>
    <source>
        <strain evidence="3 4">HMC1</strain>
    </source>
</reference>
<feature type="region of interest" description="Disordered" evidence="1">
    <location>
        <begin position="247"/>
        <end position="268"/>
    </location>
</feature>
<sequence>MININTAPVPPLRLALDLAANGWHVFPLNPRDKRPLANCLDCRDNPTCSTGDYRGCPCLPDGQWCHGVRAATTNPDHITTWWRRVPGAVPAIATGPSRLILIDLDTHTDQPPPDPATQLLPGIRLTPDQVPGGLDTVRDGADVLRLLAHLRGRPHPWPAGPEHQPVSVVTPSSGRHLWYRAPDLPDGVRLRQALGELGWQIDIKAAWSYGIAPGATTPAGTYTIRAGTPVSPGQMPDWLTREILRVIQPPPRPPAPPPTPAPPSQQQRAAAYLTTVIERGTTELATLTDGRKTALSALAFKAGGLLTWAGLNYDHIHHQLVNAGIAAGLDERAADRIVHRALTNGLARPLPEPRSRAAEHTR</sequence>
<proteinExistence type="predicted"/>
<dbReference type="RefSeq" id="WP_151558539.1">
    <property type="nucleotide sequence ID" value="NZ_WBMT01000002.1"/>
</dbReference>
<dbReference type="SMART" id="SM00943">
    <property type="entry name" value="Prim-Pol"/>
    <property type="match status" value="1"/>
</dbReference>
<feature type="compositionally biased region" description="Pro residues" evidence="1">
    <location>
        <begin position="248"/>
        <end position="263"/>
    </location>
</feature>
<keyword evidence="4" id="KW-1185">Reference proteome</keyword>
<organism evidence="3 4">
    <name type="scientific">Actinomadura rudentiformis</name>
    <dbReference type="NCBI Taxonomy" id="359158"/>
    <lineage>
        <taxon>Bacteria</taxon>
        <taxon>Bacillati</taxon>
        <taxon>Actinomycetota</taxon>
        <taxon>Actinomycetes</taxon>
        <taxon>Streptosporangiales</taxon>
        <taxon>Thermomonosporaceae</taxon>
        <taxon>Actinomadura</taxon>
    </lineage>
</organism>
<dbReference type="EMBL" id="WBMT01000002">
    <property type="protein sequence ID" value="KAB2351620.1"/>
    <property type="molecule type" value="Genomic_DNA"/>
</dbReference>
<dbReference type="OrthoDB" id="3218228at2"/>
<feature type="domain" description="DNA primase/polymerase bifunctional N-terminal" evidence="2">
    <location>
        <begin position="15"/>
        <end position="239"/>
    </location>
</feature>
<dbReference type="CDD" id="cd04859">
    <property type="entry name" value="Prim_Pol"/>
    <property type="match status" value="1"/>
</dbReference>
<dbReference type="Proteomes" id="UP000468735">
    <property type="component" value="Unassembled WGS sequence"/>
</dbReference>
<evidence type="ECO:0000259" key="2">
    <source>
        <dbReference type="SMART" id="SM00943"/>
    </source>
</evidence>
<dbReference type="Pfam" id="PF09250">
    <property type="entry name" value="Prim-Pol"/>
    <property type="match status" value="1"/>
</dbReference>
<accession>A0A6H9YTD1</accession>
<gene>
    <name evidence="3" type="ORF">F8566_05185</name>
</gene>
<name>A0A6H9YTD1_9ACTN</name>
<dbReference type="SUPFAM" id="SSF56747">
    <property type="entry name" value="Prim-pol domain"/>
    <property type="match status" value="1"/>
</dbReference>
<dbReference type="InterPro" id="IPR015330">
    <property type="entry name" value="DNA_primase/pol_bifunc_N"/>
</dbReference>
<evidence type="ECO:0000313" key="3">
    <source>
        <dbReference type="EMBL" id="KAB2351620.1"/>
    </source>
</evidence>
<evidence type="ECO:0000256" key="1">
    <source>
        <dbReference type="SAM" id="MobiDB-lite"/>
    </source>
</evidence>
<comment type="caution">
    <text evidence="3">The sequence shown here is derived from an EMBL/GenBank/DDBJ whole genome shotgun (WGS) entry which is preliminary data.</text>
</comment>